<dbReference type="InterPro" id="IPR007630">
    <property type="entry name" value="RNA_pol_sigma70_r4"/>
</dbReference>
<dbReference type="Gene3D" id="1.10.1740.10">
    <property type="match status" value="1"/>
</dbReference>
<gene>
    <name evidence="8" type="ORF">A5630_09385</name>
</gene>
<dbReference type="InterPro" id="IPR013324">
    <property type="entry name" value="RNA_pol_sigma_r3/r4-like"/>
</dbReference>
<sequence length="187" mass="20685">MAASSEHAPDLGALLHRIADGDDDAFASFYDATCARVFGLILRVLRDPGYSEETTQEVYAQVWRSASAYDPAEGSALAWLMTLAHRRAVDRVRAEVASSRREWDYGTTHLDRPSDVVAEVAVRGDVRRRVVGCLGTLTGAQREAIELAYYDGLTYVQVSERLSTSLGTVKSRMREALRKLRDCLGES</sequence>
<feature type="domain" description="RNA polymerase sigma-70 region 2" evidence="6">
    <location>
        <begin position="35"/>
        <end position="95"/>
    </location>
</feature>
<evidence type="ECO:0000313" key="8">
    <source>
        <dbReference type="EMBL" id="OBJ35545.1"/>
    </source>
</evidence>
<evidence type="ECO:0000256" key="1">
    <source>
        <dbReference type="ARBA" id="ARBA00010641"/>
    </source>
</evidence>
<keyword evidence="5" id="KW-0804">Transcription</keyword>
<dbReference type="Pfam" id="PF04542">
    <property type="entry name" value="Sigma70_r2"/>
    <property type="match status" value="1"/>
</dbReference>
<dbReference type="STRING" id="56689.GCA_001291445_04381"/>
<protein>
    <submittedName>
        <fullName evidence="8">RNA polymerase subunit sigma</fullName>
    </submittedName>
</protein>
<accession>A0A1A3GIA5</accession>
<evidence type="ECO:0000259" key="6">
    <source>
        <dbReference type="Pfam" id="PF04542"/>
    </source>
</evidence>
<evidence type="ECO:0000259" key="7">
    <source>
        <dbReference type="Pfam" id="PF04545"/>
    </source>
</evidence>
<proteinExistence type="inferred from homology"/>
<evidence type="ECO:0000256" key="3">
    <source>
        <dbReference type="ARBA" id="ARBA00023082"/>
    </source>
</evidence>
<dbReference type="SUPFAM" id="SSF88659">
    <property type="entry name" value="Sigma3 and sigma4 domains of RNA polymerase sigma factors"/>
    <property type="match status" value="1"/>
</dbReference>
<reference evidence="8 9" key="1">
    <citation type="submission" date="2016-06" db="EMBL/GenBank/DDBJ databases">
        <authorList>
            <person name="Kjaerup R.B."/>
            <person name="Dalgaard T.S."/>
            <person name="Juul-Madsen H.R."/>
        </authorList>
    </citation>
    <scope>NUCLEOTIDE SEQUENCE [LARGE SCALE GENOMIC DNA]</scope>
    <source>
        <strain evidence="8 9">1127319.6</strain>
    </source>
</reference>
<dbReference type="Pfam" id="PF04545">
    <property type="entry name" value="Sigma70_r4"/>
    <property type="match status" value="1"/>
</dbReference>
<dbReference type="GO" id="GO:0003677">
    <property type="term" value="F:DNA binding"/>
    <property type="evidence" value="ECO:0007669"/>
    <property type="project" value="UniProtKB-KW"/>
</dbReference>
<name>A0A1A3GIA5_MYCMU</name>
<dbReference type="NCBIfam" id="TIGR02937">
    <property type="entry name" value="sigma70-ECF"/>
    <property type="match status" value="1"/>
</dbReference>
<organism evidence="8 9">
    <name type="scientific">Mycolicibacterium mucogenicum</name>
    <name type="common">Mycobacterium mucogenicum</name>
    <dbReference type="NCBI Taxonomy" id="56689"/>
    <lineage>
        <taxon>Bacteria</taxon>
        <taxon>Bacillati</taxon>
        <taxon>Actinomycetota</taxon>
        <taxon>Actinomycetes</taxon>
        <taxon>Mycobacteriales</taxon>
        <taxon>Mycobacteriaceae</taxon>
        <taxon>Mycolicibacterium</taxon>
    </lineage>
</organism>
<dbReference type="GO" id="GO:0006352">
    <property type="term" value="P:DNA-templated transcription initiation"/>
    <property type="evidence" value="ECO:0007669"/>
    <property type="project" value="InterPro"/>
</dbReference>
<dbReference type="InterPro" id="IPR036388">
    <property type="entry name" value="WH-like_DNA-bd_sf"/>
</dbReference>
<dbReference type="InterPro" id="IPR007627">
    <property type="entry name" value="RNA_pol_sigma70_r2"/>
</dbReference>
<dbReference type="NCBIfam" id="NF007228">
    <property type="entry name" value="PRK09646.1"/>
    <property type="match status" value="1"/>
</dbReference>
<evidence type="ECO:0000313" key="9">
    <source>
        <dbReference type="Proteomes" id="UP000093898"/>
    </source>
</evidence>
<comment type="similarity">
    <text evidence="1">Belongs to the sigma-70 factor family. ECF subfamily.</text>
</comment>
<dbReference type="GO" id="GO:0016987">
    <property type="term" value="F:sigma factor activity"/>
    <property type="evidence" value="ECO:0007669"/>
    <property type="project" value="UniProtKB-KW"/>
</dbReference>
<keyword evidence="4" id="KW-0238">DNA-binding</keyword>
<dbReference type="Gene3D" id="1.10.10.10">
    <property type="entry name" value="Winged helix-like DNA-binding domain superfamily/Winged helix DNA-binding domain"/>
    <property type="match status" value="1"/>
</dbReference>
<dbReference type="InterPro" id="IPR014284">
    <property type="entry name" value="RNA_pol_sigma-70_dom"/>
</dbReference>
<dbReference type="InterPro" id="IPR039425">
    <property type="entry name" value="RNA_pol_sigma-70-like"/>
</dbReference>
<dbReference type="PANTHER" id="PTHR43133:SF66">
    <property type="entry name" value="ECF RNA POLYMERASE SIGMA FACTOR SIGK"/>
    <property type="match status" value="1"/>
</dbReference>
<dbReference type="EMBL" id="LZLC01000265">
    <property type="protein sequence ID" value="OBJ35545.1"/>
    <property type="molecule type" value="Genomic_DNA"/>
</dbReference>
<evidence type="ECO:0000256" key="4">
    <source>
        <dbReference type="ARBA" id="ARBA00023125"/>
    </source>
</evidence>
<keyword evidence="2" id="KW-0805">Transcription regulation</keyword>
<dbReference type="OrthoDB" id="9784272at2"/>
<dbReference type="AlphaFoldDB" id="A0A1A3GIA5"/>
<keyword evidence="3" id="KW-0731">Sigma factor</keyword>
<dbReference type="RefSeq" id="WP_064986608.1">
    <property type="nucleotide sequence ID" value="NZ_LZLC01000265.1"/>
</dbReference>
<feature type="domain" description="RNA polymerase sigma-70 region 4" evidence="7">
    <location>
        <begin position="133"/>
        <end position="181"/>
    </location>
</feature>
<evidence type="ECO:0000256" key="5">
    <source>
        <dbReference type="ARBA" id="ARBA00023163"/>
    </source>
</evidence>
<dbReference type="SUPFAM" id="SSF88946">
    <property type="entry name" value="Sigma2 domain of RNA polymerase sigma factors"/>
    <property type="match status" value="1"/>
</dbReference>
<dbReference type="Proteomes" id="UP000093898">
    <property type="component" value="Unassembled WGS sequence"/>
</dbReference>
<comment type="caution">
    <text evidence="8">The sequence shown here is derived from an EMBL/GenBank/DDBJ whole genome shotgun (WGS) entry which is preliminary data.</text>
</comment>
<dbReference type="InterPro" id="IPR013325">
    <property type="entry name" value="RNA_pol_sigma_r2"/>
</dbReference>
<dbReference type="CDD" id="cd06171">
    <property type="entry name" value="Sigma70_r4"/>
    <property type="match status" value="1"/>
</dbReference>
<dbReference type="PANTHER" id="PTHR43133">
    <property type="entry name" value="RNA POLYMERASE ECF-TYPE SIGMA FACTO"/>
    <property type="match status" value="1"/>
</dbReference>
<evidence type="ECO:0000256" key="2">
    <source>
        <dbReference type="ARBA" id="ARBA00023015"/>
    </source>
</evidence>